<sequence length="465" mass="51715">MCRRVKTVKKEEDGMREDIIKKMEETSDYIFRNPELSLKEYKSSRALADFLGAEGFTVRWGIAGFETAFAAEWSNGHCKDELEESVQAVNGSTEPIEPIEPIKPIEPVIGFLAEYDSLPGLGQECVSRQQQDGGPGHGCGHNLLGTACAGAACELKDRMETENLPGTIRVYGCPAEEIVVGKIRMNEQGVFDDLSVAVTWHPFDRNRVSYDIWQAQDIKNYKFYGTAAHASKHPEAGRSALDAAELMNVGVNYLREHVTDDVRMHYTYTNTDGPANIVPAYASTNYFIRSNQWERTEDASERVDNCARGAALMTGTKVEIERVTCNKEMKVNRTLAEIFYEEMTKIPAPSYTEEELKFAKEISEAAGFDNKGEYFTGLEPLEDEPVPLSIGTDVSDVSHTVPTIMLSAAAMCKGTPLHHWAATAQAGMSIGRKGMEYAAECMAAGAYRLVREPELIRKAWQEMDR</sequence>
<dbReference type="PIRSF" id="PIRSF037227">
    <property type="entry name" value="Aminobenzoyl-glu_utiliz_pB"/>
    <property type="match status" value="1"/>
</dbReference>
<dbReference type="GO" id="GO:0071713">
    <property type="term" value="F:para-aminobenzoyl-glutamate hydrolase activity"/>
    <property type="evidence" value="ECO:0007669"/>
    <property type="project" value="TreeGrafter"/>
</dbReference>
<accession>A0A9D2Q887</accession>
<dbReference type="EMBL" id="DWVY01000038">
    <property type="protein sequence ID" value="HJC74714.1"/>
    <property type="molecule type" value="Genomic_DNA"/>
</dbReference>
<dbReference type="GO" id="GO:0005737">
    <property type="term" value="C:cytoplasm"/>
    <property type="evidence" value="ECO:0007669"/>
    <property type="project" value="TreeGrafter"/>
</dbReference>
<dbReference type="Proteomes" id="UP000823902">
    <property type="component" value="Unassembled WGS sequence"/>
</dbReference>
<dbReference type="SUPFAM" id="SSF53187">
    <property type="entry name" value="Zn-dependent exopeptidases"/>
    <property type="match status" value="1"/>
</dbReference>
<name>A0A9D2Q887_9FIRM</name>
<dbReference type="Gene3D" id="3.30.70.360">
    <property type="match status" value="1"/>
</dbReference>
<evidence type="ECO:0000313" key="2">
    <source>
        <dbReference type="Proteomes" id="UP000823902"/>
    </source>
</evidence>
<reference evidence="1" key="2">
    <citation type="submission" date="2021-04" db="EMBL/GenBank/DDBJ databases">
        <authorList>
            <person name="Gilroy R."/>
        </authorList>
    </citation>
    <scope>NUCLEOTIDE SEQUENCE</scope>
    <source>
        <strain evidence="1">CHK196-7946</strain>
    </source>
</reference>
<dbReference type="SUPFAM" id="SSF55031">
    <property type="entry name" value="Bacterial exopeptidase dimerisation domain"/>
    <property type="match status" value="1"/>
</dbReference>
<dbReference type="PANTHER" id="PTHR30575">
    <property type="entry name" value="PEPTIDASE M20"/>
    <property type="match status" value="1"/>
</dbReference>
<dbReference type="Gene3D" id="3.40.630.10">
    <property type="entry name" value="Zn peptidases"/>
    <property type="match status" value="1"/>
</dbReference>
<dbReference type="InterPro" id="IPR002933">
    <property type="entry name" value="Peptidase_M20"/>
</dbReference>
<gene>
    <name evidence="1" type="ORF">H9697_07175</name>
</gene>
<dbReference type="InterPro" id="IPR017439">
    <property type="entry name" value="Amidohydrolase"/>
</dbReference>
<comment type="caution">
    <text evidence="1">The sequence shown here is derived from an EMBL/GenBank/DDBJ whole genome shotgun (WGS) entry which is preliminary data.</text>
</comment>
<dbReference type="NCBIfam" id="TIGR01891">
    <property type="entry name" value="amidohydrolases"/>
    <property type="match status" value="1"/>
</dbReference>
<dbReference type="Pfam" id="PF01546">
    <property type="entry name" value="Peptidase_M20"/>
    <property type="match status" value="1"/>
</dbReference>
<dbReference type="InterPro" id="IPR036264">
    <property type="entry name" value="Bact_exopeptidase_dim_dom"/>
</dbReference>
<reference evidence="1" key="1">
    <citation type="journal article" date="2021" name="PeerJ">
        <title>Extensive microbial diversity within the chicken gut microbiome revealed by metagenomics and culture.</title>
        <authorList>
            <person name="Gilroy R."/>
            <person name="Ravi A."/>
            <person name="Getino M."/>
            <person name="Pursley I."/>
            <person name="Horton D.L."/>
            <person name="Alikhan N.F."/>
            <person name="Baker D."/>
            <person name="Gharbi K."/>
            <person name="Hall N."/>
            <person name="Watson M."/>
            <person name="Adriaenssens E.M."/>
            <person name="Foster-Nyarko E."/>
            <person name="Jarju S."/>
            <person name="Secka A."/>
            <person name="Antonio M."/>
            <person name="Oren A."/>
            <person name="Chaudhuri R.R."/>
            <person name="La Ragione R."/>
            <person name="Hildebrand F."/>
            <person name="Pallen M.J."/>
        </authorList>
    </citation>
    <scope>NUCLEOTIDE SEQUENCE</scope>
    <source>
        <strain evidence="1">CHK196-7946</strain>
    </source>
</reference>
<dbReference type="GO" id="GO:0046657">
    <property type="term" value="P:folic acid catabolic process"/>
    <property type="evidence" value="ECO:0007669"/>
    <property type="project" value="TreeGrafter"/>
</dbReference>
<dbReference type="FunFam" id="3.30.70.360:FF:000004">
    <property type="entry name" value="Peptidase M20 domain-containing protein 2"/>
    <property type="match status" value="1"/>
</dbReference>
<protein>
    <submittedName>
        <fullName evidence="1">Amidohydrolase</fullName>
    </submittedName>
</protein>
<dbReference type="InterPro" id="IPR017145">
    <property type="entry name" value="Aminobenzoyl-glu_utiliz_pB"/>
</dbReference>
<dbReference type="InterPro" id="IPR052030">
    <property type="entry name" value="Peptidase_M20/M20A_hydrolases"/>
</dbReference>
<evidence type="ECO:0000313" key="1">
    <source>
        <dbReference type="EMBL" id="HJC74714.1"/>
    </source>
</evidence>
<dbReference type="PANTHER" id="PTHR30575:SF0">
    <property type="entry name" value="XAA-ARG DIPEPTIDASE"/>
    <property type="match status" value="1"/>
</dbReference>
<dbReference type="AlphaFoldDB" id="A0A9D2Q887"/>
<dbReference type="GO" id="GO:0016805">
    <property type="term" value="F:dipeptidase activity"/>
    <property type="evidence" value="ECO:0007669"/>
    <property type="project" value="TreeGrafter"/>
</dbReference>
<organism evidence="1 2">
    <name type="scientific">Candidatus Mediterraneibacter faecavium</name>
    <dbReference type="NCBI Taxonomy" id="2838668"/>
    <lineage>
        <taxon>Bacteria</taxon>
        <taxon>Bacillati</taxon>
        <taxon>Bacillota</taxon>
        <taxon>Clostridia</taxon>
        <taxon>Lachnospirales</taxon>
        <taxon>Lachnospiraceae</taxon>
        <taxon>Mediterraneibacter</taxon>
    </lineage>
</organism>
<proteinExistence type="predicted"/>